<dbReference type="Proteomes" id="UP000233458">
    <property type="component" value="Chromosome"/>
</dbReference>
<feature type="transmembrane region" description="Helical" evidence="1">
    <location>
        <begin position="28"/>
        <end position="48"/>
    </location>
</feature>
<accession>A0ABN5FD80</accession>
<protein>
    <submittedName>
        <fullName evidence="2">Uncharacterized protein</fullName>
    </submittedName>
</protein>
<evidence type="ECO:0000256" key="1">
    <source>
        <dbReference type="SAM" id="Phobius"/>
    </source>
</evidence>
<sequence>MTADTNRRKILPNKINWGHKVIQKYSSWLSAIVISGVAIIAFTAGTLYGKGFSNLSWETIFAGVLGLVGGSFAYAATKVQITAQRKMRDEDLRRIEKQTNSLFYSEAAAVGTVCQILAETAAKVLKNVPVSCSQIAATNVAISSIDIPTPPITITDDVASTIIAMKVTKSRIAAYLTSLEYDLEREIIDKDKPLKNKSTLALLDDIHAYGSFLREQTQIERENLWEKDDTAST</sequence>
<keyword evidence="1" id="KW-0472">Membrane</keyword>
<feature type="transmembrane region" description="Helical" evidence="1">
    <location>
        <begin position="60"/>
        <end position="77"/>
    </location>
</feature>
<proteinExistence type="predicted"/>
<keyword evidence="1" id="KW-1133">Transmembrane helix</keyword>
<evidence type="ECO:0000313" key="3">
    <source>
        <dbReference type="Proteomes" id="UP000233458"/>
    </source>
</evidence>
<keyword evidence="3" id="KW-1185">Reference proteome</keyword>
<evidence type="ECO:0000313" key="2">
    <source>
        <dbReference type="EMBL" id="AUG52781.1"/>
    </source>
</evidence>
<gene>
    <name evidence="2" type="ORF">CSC3H3_08720</name>
</gene>
<name>A0ABN5FD80_9PROT</name>
<keyword evidence="1" id="KW-0812">Transmembrane</keyword>
<organism evidence="2 3">
    <name type="scientific">Thalassospira marina</name>
    <dbReference type="NCBI Taxonomy" id="2048283"/>
    <lineage>
        <taxon>Bacteria</taxon>
        <taxon>Pseudomonadati</taxon>
        <taxon>Pseudomonadota</taxon>
        <taxon>Alphaproteobacteria</taxon>
        <taxon>Rhodospirillales</taxon>
        <taxon>Thalassospiraceae</taxon>
        <taxon>Thalassospira</taxon>
    </lineage>
</organism>
<reference evidence="2 3" key="1">
    <citation type="submission" date="2017-10" db="EMBL/GenBank/DDBJ databases">
        <title>Biodiversity and function of Thalassospira species in the particle-attached aromatic-hydrocarbon-degrading consortia from the surface seawater of the China South Sea.</title>
        <authorList>
            <person name="Dong C."/>
            <person name="Liu R."/>
            <person name="Shao Z."/>
        </authorList>
    </citation>
    <scope>NUCLEOTIDE SEQUENCE [LARGE SCALE GENOMIC DNA]</scope>
    <source>
        <strain evidence="2 3">CSC3H3</strain>
    </source>
</reference>
<dbReference type="EMBL" id="CP024199">
    <property type="protein sequence ID" value="AUG52781.1"/>
    <property type="molecule type" value="Genomic_DNA"/>
</dbReference>